<feature type="compositionally biased region" description="Low complexity" evidence="1">
    <location>
        <begin position="422"/>
        <end position="431"/>
    </location>
</feature>
<reference evidence="2 3" key="1">
    <citation type="submission" date="2016-09" db="EMBL/GenBank/DDBJ databases">
        <title>Extensive genetic diversity and differential bi-allelic expression allows diatom success in the polar Southern Ocean.</title>
        <authorList>
            <consortium name="DOE Joint Genome Institute"/>
            <person name="Mock T."/>
            <person name="Otillar R.P."/>
            <person name="Strauss J."/>
            <person name="Dupont C."/>
            <person name="Frickenhaus S."/>
            <person name="Maumus F."/>
            <person name="Mcmullan M."/>
            <person name="Sanges R."/>
            <person name="Schmutz J."/>
            <person name="Toseland A."/>
            <person name="Valas R."/>
            <person name="Veluchamy A."/>
            <person name="Ward B.J."/>
            <person name="Allen A."/>
            <person name="Barry K."/>
            <person name="Falciatore A."/>
            <person name="Ferrante M."/>
            <person name="Fortunato A.E."/>
            <person name="Gloeckner G."/>
            <person name="Gruber A."/>
            <person name="Hipkin R."/>
            <person name="Janech M."/>
            <person name="Kroth P."/>
            <person name="Leese F."/>
            <person name="Lindquist E."/>
            <person name="Lyon B.R."/>
            <person name="Martin J."/>
            <person name="Mayer C."/>
            <person name="Parker M."/>
            <person name="Quesneville H."/>
            <person name="Raymond J."/>
            <person name="Uhlig C."/>
            <person name="Valentin K.U."/>
            <person name="Worden A.Z."/>
            <person name="Armbrust E.V."/>
            <person name="Bowler C."/>
            <person name="Green B."/>
            <person name="Moulton V."/>
            <person name="Van Oosterhout C."/>
            <person name="Grigoriev I."/>
        </authorList>
    </citation>
    <scope>NUCLEOTIDE SEQUENCE [LARGE SCALE GENOMIC DNA]</scope>
    <source>
        <strain evidence="2 3">CCMP1102</strain>
    </source>
</reference>
<gene>
    <name evidence="2" type="ORF">FRACYDRAFT_259894</name>
</gene>
<accession>A0A1E7FTG6</accession>
<feature type="compositionally biased region" description="Basic residues" evidence="1">
    <location>
        <begin position="19"/>
        <end position="36"/>
    </location>
</feature>
<feature type="region of interest" description="Disordered" evidence="1">
    <location>
        <begin position="85"/>
        <end position="106"/>
    </location>
</feature>
<name>A0A1E7FTG6_9STRA</name>
<dbReference type="InParanoid" id="A0A1E7FTG6"/>
<sequence>MTKGIPSTATVNENSCSYNKKHTKKNRRVTMMRQRRQQQQQLRSVDVVVRIPRHSSVLSKYTSSSSSSFQQKRRRHLLCIEKENQQQAEQKSSMTIQTQQSSQHHFNDKRIIYKEYEYEDGDGEEKDDDSDSAIDLYLTCYRPGVLWRGLVPMLFSSSPDDVKTSSANDCGSDSCGSDENENNNSNNNDLLLLQQLEDYNGSILMATKTTETSIPQRTLLALGLRDALRKEIQMITDDRSSSSKNNNEDTGTITMKEKESAIQSLTAWLATLGGGYFCIKKLSFSLYLSRKQRLLAYSIGNIQMVYQCTLNEIYNLIYSGQFHLAKYVLNYLENTIIVKKSSNKSKMNNKKATTTNEKISIKNNKIKTSNINKNDYTIEERKILQQCQSTRLLLRRLKKLSKGGLKRYNQHQHQISTEESSNDNNGTGTISTTTTTSAIVSGHHTHDHAAVTRTKDDYQRVRIASC</sequence>
<evidence type="ECO:0000313" key="2">
    <source>
        <dbReference type="EMBL" id="OEU21436.1"/>
    </source>
</evidence>
<feature type="region of interest" description="Disordered" evidence="1">
    <location>
        <begin position="161"/>
        <end position="187"/>
    </location>
</feature>
<feature type="region of interest" description="Disordered" evidence="1">
    <location>
        <begin position="1"/>
        <end position="44"/>
    </location>
</feature>
<dbReference type="Proteomes" id="UP000095751">
    <property type="component" value="Unassembled WGS sequence"/>
</dbReference>
<dbReference type="EMBL" id="KV784354">
    <property type="protein sequence ID" value="OEU21436.1"/>
    <property type="molecule type" value="Genomic_DNA"/>
</dbReference>
<organism evidence="2 3">
    <name type="scientific">Fragilariopsis cylindrus CCMP1102</name>
    <dbReference type="NCBI Taxonomy" id="635003"/>
    <lineage>
        <taxon>Eukaryota</taxon>
        <taxon>Sar</taxon>
        <taxon>Stramenopiles</taxon>
        <taxon>Ochrophyta</taxon>
        <taxon>Bacillariophyta</taxon>
        <taxon>Bacillariophyceae</taxon>
        <taxon>Bacillariophycidae</taxon>
        <taxon>Bacillariales</taxon>
        <taxon>Bacillariaceae</taxon>
        <taxon>Fragilariopsis</taxon>
    </lineage>
</organism>
<protein>
    <submittedName>
        <fullName evidence="2">Uncharacterized protein</fullName>
    </submittedName>
</protein>
<proteinExistence type="predicted"/>
<feature type="compositionally biased region" description="Polar residues" evidence="1">
    <location>
        <begin position="161"/>
        <end position="175"/>
    </location>
</feature>
<dbReference type="KEGG" id="fcy:FRACYDRAFT_259894"/>
<feature type="region of interest" description="Disordered" evidence="1">
    <location>
        <begin position="405"/>
        <end position="431"/>
    </location>
</feature>
<dbReference type="AlphaFoldDB" id="A0A1E7FTG6"/>
<dbReference type="OrthoDB" id="49476at2759"/>
<feature type="compositionally biased region" description="Low complexity" evidence="1">
    <location>
        <begin position="90"/>
        <end position="103"/>
    </location>
</feature>
<evidence type="ECO:0000313" key="3">
    <source>
        <dbReference type="Proteomes" id="UP000095751"/>
    </source>
</evidence>
<feature type="compositionally biased region" description="Polar residues" evidence="1">
    <location>
        <begin position="1"/>
        <end position="18"/>
    </location>
</feature>
<keyword evidence="3" id="KW-1185">Reference proteome</keyword>
<evidence type="ECO:0000256" key="1">
    <source>
        <dbReference type="SAM" id="MobiDB-lite"/>
    </source>
</evidence>